<reference evidence="2" key="1">
    <citation type="journal article" date="2018" name="Nat. Plants">
        <title>Whole-genome landscape of Medicago truncatula symbiotic genes.</title>
        <authorList>
            <person name="Pecrix Y."/>
            <person name="Staton S.E."/>
            <person name="Sallet E."/>
            <person name="Lelandais-Briere C."/>
            <person name="Moreau S."/>
            <person name="Carrere S."/>
            <person name="Blein T."/>
            <person name="Jardinaud M.F."/>
            <person name="Latrasse D."/>
            <person name="Zouine M."/>
            <person name="Zahm M."/>
            <person name="Kreplak J."/>
            <person name="Mayjonade B."/>
            <person name="Satge C."/>
            <person name="Perez M."/>
            <person name="Cauet S."/>
            <person name="Marande W."/>
            <person name="Chantry-Darmon C."/>
            <person name="Lopez-Roques C."/>
            <person name="Bouchez O."/>
            <person name="Berard A."/>
            <person name="Debelle F."/>
            <person name="Munos S."/>
            <person name="Bendahmane A."/>
            <person name="Berges H."/>
            <person name="Niebel A."/>
            <person name="Buitink J."/>
            <person name="Frugier F."/>
            <person name="Benhamed M."/>
            <person name="Crespi M."/>
            <person name="Gouzy J."/>
            <person name="Gamas P."/>
        </authorList>
    </citation>
    <scope>NUCLEOTIDE SEQUENCE [LARGE SCALE GENOMIC DNA]</scope>
    <source>
        <strain evidence="2">cv. Jemalong A17</strain>
    </source>
</reference>
<organism evidence="1 2">
    <name type="scientific">Medicago truncatula</name>
    <name type="common">Barrel medic</name>
    <name type="synonym">Medicago tribuloides</name>
    <dbReference type="NCBI Taxonomy" id="3880"/>
    <lineage>
        <taxon>Eukaryota</taxon>
        <taxon>Viridiplantae</taxon>
        <taxon>Streptophyta</taxon>
        <taxon>Embryophyta</taxon>
        <taxon>Tracheophyta</taxon>
        <taxon>Spermatophyta</taxon>
        <taxon>Magnoliopsida</taxon>
        <taxon>eudicotyledons</taxon>
        <taxon>Gunneridae</taxon>
        <taxon>Pentapetalae</taxon>
        <taxon>rosids</taxon>
        <taxon>fabids</taxon>
        <taxon>Fabales</taxon>
        <taxon>Fabaceae</taxon>
        <taxon>Papilionoideae</taxon>
        <taxon>50 kb inversion clade</taxon>
        <taxon>NPAAA clade</taxon>
        <taxon>Hologalegina</taxon>
        <taxon>IRL clade</taxon>
        <taxon>Trifolieae</taxon>
        <taxon>Medicago</taxon>
    </lineage>
</organism>
<dbReference type="Proteomes" id="UP000265566">
    <property type="component" value="Chromosome 7"/>
</dbReference>
<comment type="caution">
    <text evidence="1">The sequence shown here is derived from an EMBL/GenBank/DDBJ whole genome shotgun (WGS) entry which is preliminary data.</text>
</comment>
<evidence type="ECO:0000313" key="2">
    <source>
        <dbReference type="Proteomes" id="UP000265566"/>
    </source>
</evidence>
<protein>
    <submittedName>
        <fullName evidence="1">Uncharacterized protein</fullName>
    </submittedName>
</protein>
<dbReference type="EMBL" id="PSQE01000007">
    <property type="protein sequence ID" value="RHN48871.1"/>
    <property type="molecule type" value="Genomic_DNA"/>
</dbReference>
<proteinExistence type="predicted"/>
<gene>
    <name evidence="1" type="ORF">MtrunA17_Chr7g0268411</name>
</gene>
<sequence>MGGLKKIGTWGFIEVDDDNDDDSDKEQKGLVRLIKEEFKSVEKL</sequence>
<accession>A0A396H8K7</accession>
<dbReference type="Gramene" id="rna43635">
    <property type="protein sequence ID" value="RHN48871.1"/>
    <property type="gene ID" value="gene43635"/>
</dbReference>
<dbReference type="AlphaFoldDB" id="A0A396H8K7"/>
<evidence type="ECO:0000313" key="1">
    <source>
        <dbReference type="EMBL" id="RHN48871.1"/>
    </source>
</evidence>
<name>A0A396H8K7_MEDTR</name>